<dbReference type="InterPro" id="IPR055312">
    <property type="entry name" value="FBL15-like"/>
</dbReference>
<protein>
    <recommendedName>
        <fullName evidence="1">FBD domain-containing protein</fullName>
    </recommendedName>
</protein>
<dbReference type="Pfam" id="PF08387">
    <property type="entry name" value="FBD"/>
    <property type="match status" value="1"/>
</dbReference>
<evidence type="ECO:0000259" key="1">
    <source>
        <dbReference type="Pfam" id="PF08387"/>
    </source>
</evidence>
<proteinExistence type="predicted"/>
<dbReference type="OrthoDB" id="688168at2759"/>
<dbReference type="InterPro" id="IPR032675">
    <property type="entry name" value="LRR_dom_sf"/>
</dbReference>
<evidence type="ECO:0000313" key="2">
    <source>
        <dbReference type="EMBL" id="KAF8728001.1"/>
    </source>
</evidence>
<dbReference type="PANTHER" id="PTHR34709">
    <property type="entry name" value="OS10G0396666 PROTEIN"/>
    <property type="match status" value="1"/>
</dbReference>
<feature type="domain" description="FBD" evidence="1">
    <location>
        <begin position="317"/>
        <end position="354"/>
    </location>
</feature>
<accession>A0A835F4D1</accession>
<dbReference type="AlphaFoldDB" id="A0A835F4D1"/>
<name>A0A835F4D1_9POAL</name>
<organism evidence="2 3">
    <name type="scientific">Digitaria exilis</name>
    <dbReference type="NCBI Taxonomy" id="1010633"/>
    <lineage>
        <taxon>Eukaryota</taxon>
        <taxon>Viridiplantae</taxon>
        <taxon>Streptophyta</taxon>
        <taxon>Embryophyta</taxon>
        <taxon>Tracheophyta</taxon>
        <taxon>Spermatophyta</taxon>
        <taxon>Magnoliopsida</taxon>
        <taxon>Liliopsida</taxon>
        <taxon>Poales</taxon>
        <taxon>Poaceae</taxon>
        <taxon>PACMAD clade</taxon>
        <taxon>Panicoideae</taxon>
        <taxon>Panicodae</taxon>
        <taxon>Paniceae</taxon>
        <taxon>Anthephorinae</taxon>
        <taxon>Digitaria</taxon>
    </lineage>
</organism>
<dbReference type="InterPro" id="IPR006566">
    <property type="entry name" value="FBD"/>
</dbReference>
<dbReference type="Gene3D" id="3.80.10.10">
    <property type="entry name" value="Ribonuclease Inhibitor"/>
    <property type="match status" value="1"/>
</dbReference>
<dbReference type="SUPFAM" id="SSF52047">
    <property type="entry name" value="RNI-like"/>
    <property type="match status" value="1"/>
</dbReference>
<gene>
    <name evidence="2" type="ORF">HU200_018574</name>
</gene>
<keyword evidence="3" id="KW-1185">Reference proteome</keyword>
<reference evidence="2" key="1">
    <citation type="submission" date="2020-07" db="EMBL/GenBank/DDBJ databases">
        <title>Genome sequence and genetic diversity analysis of an under-domesticated orphan crop, white fonio (Digitaria exilis).</title>
        <authorList>
            <person name="Bennetzen J.L."/>
            <person name="Chen S."/>
            <person name="Ma X."/>
            <person name="Wang X."/>
            <person name="Yssel A.E.J."/>
            <person name="Chaluvadi S.R."/>
            <person name="Johnson M."/>
            <person name="Gangashetty P."/>
            <person name="Hamidou F."/>
            <person name="Sanogo M.D."/>
            <person name="Zwaenepoel A."/>
            <person name="Wallace J."/>
            <person name="Van De Peer Y."/>
            <person name="Van Deynze A."/>
        </authorList>
    </citation>
    <scope>NUCLEOTIDE SEQUENCE</scope>
    <source>
        <tissue evidence="2">Leaves</tissue>
    </source>
</reference>
<sequence length="411" mass="45901">MRMRRSHVESSSCLRTPQVKGILPWTLQTSMPCLLFQPIGDVAGARHEALTKLELFSLSFSEDGSELSEFVATCCPRLRRLLICGADGLRQLVLRSDALEVFNITVAMDLQKLEVVAPNLRVIRLSMCFMNSPLLMHPTVPGSNDDAVAIDDNKLVTIAAPKLEEIRSMEYLRNKPSDLDIHDLTGVRRLTELCLGLHGKYHRDMDVGAWLLENCPAVEHADVSLRHYERRELAVGERLVDLTSSEGNAPFAKLRSMVVRAYCFPKHHFVASISSLLSRCPNLTSLSVGISSTAETSYRCFCDALTDGWAIDQGKIVLESLEEVDINGFSGRDEEMQLVRLLFESSSSIKCMVLKHILATNKKIVGEQQPAGGKDAETIYQELMKNPCAAGRGRWRLSKKTFTWTCDVRCN</sequence>
<evidence type="ECO:0000313" key="3">
    <source>
        <dbReference type="Proteomes" id="UP000636709"/>
    </source>
</evidence>
<dbReference type="Proteomes" id="UP000636709">
    <property type="component" value="Unassembled WGS sequence"/>
</dbReference>
<dbReference type="PANTHER" id="PTHR34709:SF79">
    <property type="entry name" value="F-BOX DOMAIN-CONTAINING PROTEIN"/>
    <property type="match status" value="1"/>
</dbReference>
<comment type="caution">
    <text evidence="2">The sequence shown here is derived from an EMBL/GenBank/DDBJ whole genome shotgun (WGS) entry which is preliminary data.</text>
</comment>
<dbReference type="EMBL" id="JACEFO010001629">
    <property type="protein sequence ID" value="KAF8728001.1"/>
    <property type="molecule type" value="Genomic_DNA"/>
</dbReference>